<dbReference type="SUPFAM" id="SSF57903">
    <property type="entry name" value="FYVE/PHD zinc finger"/>
    <property type="match status" value="1"/>
</dbReference>
<feature type="domain" description="Post-SET" evidence="17">
    <location>
        <begin position="2137"/>
        <end position="2153"/>
    </location>
</feature>
<dbReference type="FunFam" id="2.170.270.10:FF:000086">
    <property type="entry name" value="Histone-lysine N-methyltransferase"/>
    <property type="match status" value="1"/>
</dbReference>
<feature type="compositionally biased region" description="Pro residues" evidence="14">
    <location>
        <begin position="12"/>
        <end position="21"/>
    </location>
</feature>
<evidence type="ECO:0000256" key="7">
    <source>
        <dbReference type="ARBA" id="ARBA00022771"/>
    </source>
</evidence>
<dbReference type="Pfam" id="PF13831">
    <property type="entry name" value="PHD_2"/>
    <property type="match status" value="1"/>
</dbReference>
<keyword evidence="7 13" id="KW-0863">Zinc-finger</keyword>
<dbReference type="PROSITE" id="PS50016">
    <property type="entry name" value="ZF_PHD_2"/>
    <property type="match status" value="1"/>
</dbReference>
<accession>A0A9D5HPF5</accession>
<reference evidence="19" key="1">
    <citation type="submission" date="2021-03" db="EMBL/GenBank/DDBJ databases">
        <authorList>
            <person name="Li Z."/>
            <person name="Yang C."/>
        </authorList>
    </citation>
    <scope>NUCLEOTIDE SEQUENCE</scope>
    <source>
        <strain evidence="19">Dzin_1.0</strain>
        <tissue evidence="19">Leaf</tissue>
    </source>
</reference>
<evidence type="ECO:0000313" key="19">
    <source>
        <dbReference type="EMBL" id="KAJ0984315.1"/>
    </source>
</evidence>
<feature type="domain" description="PHD-type" evidence="15">
    <location>
        <begin position="1642"/>
        <end position="1692"/>
    </location>
</feature>
<gene>
    <name evidence="19" type="ORF">J5N97_002671</name>
</gene>
<dbReference type="Pfam" id="PF16135">
    <property type="entry name" value="TDBD"/>
    <property type="match status" value="1"/>
</dbReference>
<sequence length="2153" mass="237476">MEDAWQAKLPSTWPPPPPGISPLPLSPPTIAAGSASLTPVLPGGSDRAILQEQFAFRTLNLSSSWSRKAEVGNPILSLLSGHSHHLTSTLPQFPNSSFLPTKLSTNSSDIISTAAGVIPIPGLASLSENHGNDAMGNKDLSLPNSKAKLMTMCTRTPTSLNNLQFSGSSHHGADSSKRVHQEFQGNNNGMLVSSTRHEWQNLNMPANASHHHSSNHVTLPKTTPKVKSFISSQASALYSGHLHVFCLNTVGELFLKDMGLLGVLCLCHSLPMSVAKFCEHSGSSSVYPGDVVHLENGLTIAQWFQLSFGIRIPDNGNGWDWPDVFSPKNGPDASKENNFPLLLKNLETSPSESFCGFKRYGEPWNNFVRQGQSYTGAADQIDFEQSVNTIVNNAYLGNASASSNLYSKSFCGSAQCSTSAVDKSQVVRAVKETPVWIHHAASVSPLNKLEQSTRHQVGVNNANTSLCGASVSHVSSGSKKSSPVKDYKIDGGKYLSETFLGDRNGVSSNIELRLGQPSQHNQTFVGSIPPSVYPRQPDALCNYLKAQVPQPLMCTNKLAAACPPEMNKIRPLWSSPSETCSNTRLLQSANGKEVTTNHSEADLMDSSTKNSAISLFLSHLDYTEENNSSRATVNVVDECQNYSSLVLDEDAFMARWDLSEFIKNTNDVTGGKSSTNVTHSLNHCDNRKDQRVDPNRCYNILGCNSVVDNKRESEAGGIGGLGSRRCSYKGDTPSYLYPHQQSGLLNVASNVRDSKHCGKFPVNELTGHCNLLNHKSLNAVLHVATHSGPLGSQIPSKITGTNSYVSETQSSLTNKQGADNAHYSVDGNLILLDSRHTAGFSKLEFSNASTETSNQHGRLCCLSAMALHRNDNKDATAVSDELRQLPCCSIQRDAFNRYRSLHSCSNRYYAGGYKTITGKPGATGPNICCSCSGLQQRISLSCKEHDIQCPMCHPCGSDEQAMLRNGRSSKNVAAENAKYEMCNPREHICCSSRQCCCTFPSNCLPGPCISRDEPFYNTKEQCVCGKAKMYASIDYDAEDDKRLKANQPDCSRKHAIMQNDGQIAFWRDVPNRVLEHSKDNVREMSACGLKSEGIISNQHGGTAVKEFDCTYQESKSLKERHSTNAYSGPSGYSAPIVTDISVEINNVDSCDVDVRTAKFMHNSTIDEESRIENCGSSDDPLDGRELKEAHTMSVKMTPVKSGIRYIQDEEHLSVNSSNSKDLRNKKGAPREQTKFQQLKRNFKAKKRKGPIKWRSLNEYLPLPTLSNTHSDLPDCSGHPNVCLSSSKVTEAPVEPNCEMQKVCNLSCKLTSVKRKRSTLSSIKSFCWKRFKNDQLIQEDDKAQSSNHDGMEINDDFHVNHKEELAEGEDYHVDAETPIACMSLGVKSSPNDEKAGCNKKPRPIVCGNLGIISDGLNNQQKPAKILSLRLVMKKSKKSMGIGCERKAKLCSRFHRKPCPITHERSCNELFFEEELSNGSSSIINNSIVSKIKRKSLDPSCMISGSNKVCLNKNDGYADPISRTTKVINCGTSKSSPCHEGSLLRHMETRKRSLSKLMGEDKPTTKPTCSRILGDDEIYNVIEAGEGQCDKRLCSKKIVKGALATGIKWVNDSQDFQHPATESLLGTRRSSKGWACRPLLSDSDAFCCVCGSSNKDEINRLLDCNQCLIRVHQACYGVSKVPKGHWYCRPCKANSKNIVCVLCGYDGGAMTRALKSRNIVKSLLKVWKIGLEFKSMESVSSPVTSKKETLGPSMVDEASRCSPGSGPQSPGAYCGDTLKVDLQDQDMMLHIDSLQNDLQSNNTIVNGVYDPCITQWVHMVCGLWTPGTRCPNVDTMNAFDVSGASPAGKNIVCSICNRPGGACIRCRVVNCSIYFHPWCAHQKGLLQSEIEGVDDEKVGFYGRCLLHTTYQSCVDINSVHTRVESPRSKEFSCARVEGYKGRKREEGNLNFPKRYNDGRGCIVTQDQINAWIFINGQKSFLRGTQKVPCSDVDHDFRKEYIRYKQMKGWKQLVVYKSGIHALGLYTSQFIARGAMVVEYVGEIVGLRVADKREIEYQSGRKLQYKSACYFFRIDKEYIIDATRKGGIARFVNHSCLPNCVAKIISVRNEKKVIFFAERDINPGEEITYDYHFNNEDEGEKLPCFCNSKNCRRYLN</sequence>
<dbReference type="PROSITE" id="PS51805">
    <property type="entry name" value="EPHD"/>
    <property type="match status" value="1"/>
</dbReference>
<dbReference type="Proteomes" id="UP001085076">
    <property type="component" value="Miscellaneous, Linkage group lg01"/>
</dbReference>
<comment type="subcellular location">
    <subcellularLocation>
        <location evidence="1">Nucleus</location>
    </subcellularLocation>
</comment>
<evidence type="ECO:0000256" key="5">
    <source>
        <dbReference type="ARBA" id="ARBA00022723"/>
    </source>
</evidence>
<evidence type="ECO:0000256" key="2">
    <source>
        <dbReference type="ARBA" id="ARBA00022603"/>
    </source>
</evidence>
<dbReference type="InterPro" id="IPR001965">
    <property type="entry name" value="Znf_PHD"/>
</dbReference>
<comment type="caution">
    <text evidence="19">The sequence shown here is derived from an EMBL/GenBank/DDBJ whole genome shotgun (WGS) entry which is preliminary data.</text>
</comment>
<protein>
    <submittedName>
        <fullName evidence="19">Uncharacterized protein</fullName>
    </submittedName>
</protein>
<dbReference type="GO" id="GO:0008270">
    <property type="term" value="F:zinc ion binding"/>
    <property type="evidence" value="ECO:0007669"/>
    <property type="project" value="UniProtKB-KW"/>
</dbReference>
<keyword evidence="5" id="KW-0479">Metal-binding</keyword>
<dbReference type="Pfam" id="PF13832">
    <property type="entry name" value="zf-HC5HC2H_2"/>
    <property type="match status" value="1"/>
</dbReference>
<keyword evidence="11" id="KW-0804">Transcription</keyword>
<feature type="region of interest" description="Disordered" evidence="14">
    <location>
        <begin position="1211"/>
        <end position="1231"/>
    </location>
</feature>
<evidence type="ECO:0000256" key="13">
    <source>
        <dbReference type="PROSITE-ProRule" id="PRU00146"/>
    </source>
</evidence>
<name>A0A9D5HPF5_9LILI</name>
<keyword evidence="4" id="KW-0949">S-adenosyl-L-methionine</keyword>
<keyword evidence="10" id="KW-0805">Transcription regulation</keyword>
<dbReference type="InterPro" id="IPR032308">
    <property type="entry name" value="TDBD"/>
</dbReference>
<dbReference type="PROSITE" id="PS50280">
    <property type="entry name" value="SET"/>
    <property type="match status" value="1"/>
</dbReference>
<evidence type="ECO:0000256" key="12">
    <source>
        <dbReference type="ARBA" id="ARBA00023242"/>
    </source>
</evidence>
<keyword evidence="9" id="KW-0156">Chromatin regulator</keyword>
<dbReference type="Pfam" id="PF00856">
    <property type="entry name" value="SET"/>
    <property type="match status" value="1"/>
</dbReference>
<dbReference type="SMART" id="SM00249">
    <property type="entry name" value="PHD"/>
    <property type="match status" value="2"/>
</dbReference>
<evidence type="ECO:0000259" key="15">
    <source>
        <dbReference type="PROSITE" id="PS50016"/>
    </source>
</evidence>
<keyword evidence="20" id="KW-1185">Reference proteome</keyword>
<dbReference type="PANTHER" id="PTHR45838">
    <property type="entry name" value="HISTONE-LYSINE-N-METHYLTRANSFERASE 2 KMT2 FAMILY MEMBER"/>
    <property type="match status" value="1"/>
</dbReference>
<dbReference type="OrthoDB" id="308383at2759"/>
<dbReference type="SUPFAM" id="SSF82199">
    <property type="entry name" value="SET domain"/>
    <property type="match status" value="1"/>
</dbReference>
<dbReference type="GO" id="GO:0045893">
    <property type="term" value="P:positive regulation of DNA-templated transcription"/>
    <property type="evidence" value="ECO:0007669"/>
    <property type="project" value="TreeGrafter"/>
</dbReference>
<dbReference type="InterPro" id="IPR034732">
    <property type="entry name" value="EPHD"/>
</dbReference>
<feature type="region of interest" description="Disordered" evidence="14">
    <location>
        <begin position="1740"/>
        <end position="1767"/>
    </location>
</feature>
<evidence type="ECO:0000256" key="14">
    <source>
        <dbReference type="SAM" id="MobiDB-lite"/>
    </source>
</evidence>
<keyword evidence="12" id="KW-0539">Nucleus</keyword>
<keyword evidence="3" id="KW-0808">Transferase</keyword>
<evidence type="ECO:0000256" key="3">
    <source>
        <dbReference type="ARBA" id="ARBA00022679"/>
    </source>
</evidence>
<dbReference type="InterPro" id="IPR003616">
    <property type="entry name" value="Post-SET_dom"/>
</dbReference>
<evidence type="ECO:0000256" key="10">
    <source>
        <dbReference type="ARBA" id="ARBA00023015"/>
    </source>
</evidence>
<dbReference type="PANTHER" id="PTHR45838:SF4">
    <property type="entry name" value="HISTONE-LYSINE N-METHYLTRANSFERASE TRITHORAX"/>
    <property type="match status" value="1"/>
</dbReference>
<dbReference type="InterPro" id="IPR019787">
    <property type="entry name" value="Znf_PHD-finger"/>
</dbReference>
<evidence type="ECO:0000313" key="20">
    <source>
        <dbReference type="Proteomes" id="UP001085076"/>
    </source>
</evidence>
<evidence type="ECO:0000256" key="1">
    <source>
        <dbReference type="ARBA" id="ARBA00004123"/>
    </source>
</evidence>
<dbReference type="GO" id="GO:0032259">
    <property type="term" value="P:methylation"/>
    <property type="evidence" value="ECO:0007669"/>
    <property type="project" value="UniProtKB-KW"/>
</dbReference>
<dbReference type="GO" id="GO:0042800">
    <property type="term" value="F:histone H3K4 methyltransferase activity"/>
    <property type="evidence" value="ECO:0007669"/>
    <property type="project" value="TreeGrafter"/>
</dbReference>
<keyword evidence="8" id="KW-0862">Zinc</keyword>
<dbReference type="GO" id="GO:0035097">
    <property type="term" value="C:histone methyltransferase complex"/>
    <property type="evidence" value="ECO:0007669"/>
    <property type="project" value="TreeGrafter"/>
</dbReference>
<dbReference type="SMART" id="SM00508">
    <property type="entry name" value="PostSET"/>
    <property type="match status" value="1"/>
</dbReference>
<evidence type="ECO:0000259" key="16">
    <source>
        <dbReference type="PROSITE" id="PS50280"/>
    </source>
</evidence>
<evidence type="ECO:0000256" key="6">
    <source>
        <dbReference type="ARBA" id="ARBA00022737"/>
    </source>
</evidence>
<dbReference type="Gene3D" id="3.30.40.10">
    <property type="entry name" value="Zinc/RING finger domain, C3HC4 (zinc finger)"/>
    <property type="match status" value="2"/>
</dbReference>
<evidence type="ECO:0000259" key="17">
    <source>
        <dbReference type="PROSITE" id="PS50868"/>
    </source>
</evidence>
<dbReference type="InterPro" id="IPR001214">
    <property type="entry name" value="SET_dom"/>
</dbReference>
<dbReference type="PROSITE" id="PS50868">
    <property type="entry name" value="POST_SET"/>
    <property type="match status" value="1"/>
</dbReference>
<feature type="region of interest" description="Disordered" evidence="14">
    <location>
        <begin position="1"/>
        <end position="21"/>
    </location>
</feature>
<dbReference type="CDD" id="cd10518">
    <property type="entry name" value="SET_SETD1-like"/>
    <property type="match status" value="1"/>
</dbReference>
<feature type="domain" description="PHD-type" evidence="18">
    <location>
        <begin position="1769"/>
        <end position="1906"/>
    </location>
</feature>
<dbReference type="EMBL" id="JAGGNH010000001">
    <property type="protein sequence ID" value="KAJ0984315.1"/>
    <property type="molecule type" value="Genomic_DNA"/>
</dbReference>
<dbReference type="InterPro" id="IPR046341">
    <property type="entry name" value="SET_dom_sf"/>
</dbReference>
<keyword evidence="2" id="KW-0489">Methyltransferase</keyword>
<dbReference type="InterPro" id="IPR011011">
    <property type="entry name" value="Znf_FYVE_PHD"/>
</dbReference>
<organism evidence="19 20">
    <name type="scientific">Dioscorea zingiberensis</name>
    <dbReference type="NCBI Taxonomy" id="325984"/>
    <lineage>
        <taxon>Eukaryota</taxon>
        <taxon>Viridiplantae</taxon>
        <taxon>Streptophyta</taxon>
        <taxon>Embryophyta</taxon>
        <taxon>Tracheophyta</taxon>
        <taxon>Spermatophyta</taxon>
        <taxon>Magnoliopsida</taxon>
        <taxon>Liliopsida</taxon>
        <taxon>Dioscoreales</taxon>
        <taxon>Dioscoreaceae</taxon>
        <taxon>Dioscorea</taxon>
    </lineage>
</organism>
<feature type="domain" description="SET" evidence="16">
    <location>
        <begin position="2008"/>
        <end position="2129"/>
    </location>
</feature>
<proteinExistence type="predicted"/>
<feature type="compositionally biased region" description="Basic and acidic residues" evidence="14">
    <location>
        <begin position="1220"/>
        <end position="1231"/>
    </location>
</feature>
<evidence type="ECO:0000256" key="9">
    <source>
        <dbReference type="ARBA" id="ARBA00022853"/>
    </source>
</evidence>
<dbReference type="CDD" id="cd15571">
    <property type="entry name" value="ePHD"/>
    <property type="match status" value="1"/>
</dbReference>
<reference evidence="19" key="2">
    <citation type="journal article" date="2022" name="Hortic Res">
        <title>The genome of Dioscorea zingiberensis sheds light on the biosynthesis, origin and evolution of the medicinally important diosgenin saponins.</title>
        <authorList>
            <person name="Li Y."/>
            <person name="Tan C."/>
            <person name="Li Z."/>
            <person name="Guo J."/>
            <person name="Li S."/>
            <person name="Chen X."/>
            <person name="Wang C."/>
            <person name="Dai X."/>
            <person name="Yang H."/>
            <person name="Song W."/>
            <person name="Hou L."/>
            <person name="Xu J."/>
            <person name="Tong Z."/>
            <person name="Xu A."/>
            <person name="Yuan X."/>
            <person name="Wang W."/>
            <person name="Yang Q."/>
            <person name="Chen L."/>
            <person name="Sun Z."/>
            <person name="Wang K."/>
            <person name="Pan B."/>
            <person name="Chen J."/>
            <person name="Bao Y."/>
            <person name="Liu F."/>
            <person name="Qi X."/>
            <person name="Gang D.R."/>
            <person name="Wen J."/>
            <person name="Li J."/>
        </authorList>
    </citation>
    <scope>NUCLEOTIDE SEQUENCE</scope>
    <source>
        <strain evidence="19">Dzin_1.0</strain>
    </source>
</reference>
<dbReference type="InterPro" id="IPR013083">
    <property type="entry name" value="Znf_RING/FYVE/PHD"/>
</dbReference>
<evidence type="ECO:0000259" key="18">
    <source>
        <dbReference type="PROSITE" id="PS51805"/>
    </source>
</evidence>
<evidence type="ECO:0000256" key="11">
    <source>
        <dbReference type="ARBA" id="ARBA00023163"/>
    </source>
</evidence>
<dbReference type="Gene3D" id="2.170.270.10">
    <property type="entry name" value="SET domain"/>
    <property type="match status" value="1"/>
</dbReference>
<dbReference type="SMART" id="SM00317">
    <property type="entry name" value="SET"/>
    <property type="match status" value="1"/>
</dbReference>
<evidence type="ECO:0000256" key="4">
    <source>
        <dbReference type="ARBA" id="ARBA00022691"/>
    </source>
</evidence>
<keyword evidence="6" id="KW-0677">Repeat</keyword>
<evidence type="ECO:0000256" key="8">
    <source>
        <dbReference type="ARBA" id="ARBA00022833"/>
    </source>
</evidence>